<proteinExistence type="predicted"/>
<dbReference type="EMBL" id="GGEC01011136">
    <property type="protein sequence ID" value="MBW91619.1"/>
    <property type="molecule type" value="Transcribed_RNA"/>
</dbReference>
<accession>A0A2P2JDS7</accession>
<reference evidence="1" key="1">
    <citation type="submission" date="2018-02" db="EMBL/GenBank/DDBJ databases">
        <title>Rhizophora mucronata_Transcriptome.</title>
        <authorList>
            <person name="Meera S.P."/>
            <person name="Sreeshan A."/>
            <person name="Augustine A."/>
        </authorList>
    </citation>
    <scope>NUCLEOTIDE SEQUENCE</scope>
    <source>
        <tissue evidence="1">Leaf</tissue>
    </source>
</reference>
<sequence>MSVLTPVPAKLNPLVSAPSIAMLSVSRISHLPTTTQVPQISVSSMTVEPAIKPIPTET</sequence>
<organism evidence="1">
    <name type="scientific">Rhizophora mucronata</name>
    <name type="common">Asiatic mangrove</name>
    <dbReference type="NCBI Taxonomy" id="61149"/>
    <lineage>
        <taxon>Eukaryota</taxon>
        <taxon>Viridiplantae</taxon>
        <taxon>Streptophyta</taxon>
        <taxon>Embryophyta</taxon>
        <taxon>Tracheophyta</taxon>
        <taxon>Spermatophyta</taxon>
        <taxon>Magnoliopsida</taxon>
        <taxon>eudicotyledons</taxon>
        <taxon>Gunneridae</taxon>
        <taxon>Pentapetalae</taxon>
        <taxon>rosids</taxon>
        <taxon>fabids</taxon>
        <taxon>Malpighiales</taxon>
        <taxon>Rhizophoraceae</taxon>
        <taxon>Rhizophora</taxon>
    </lineage>
</organism>
<dbReference type="AlphaFoldDB" id="A0A2P2JDS7"/>
<protein>
    <submittedName>
        <fullName evidence="1">Uncharacterized protein MANES_15G090800</fullName>
    </submittedName>
</protein>
<evidence type="ECO:0000313" key="1">
    <source>
        <dbReference type="EMBL" id="MBW91619.1"/>
    </source>
</evidence>
<name>A0A2P2JDS7_RHIMU</name>